<comment type="caution">
    <text evidence="1">The sequence shown here is derived from an EMBL/GenBank/DDBJ whole genome shotgun (WGS) entry which is preliminary data.</text>
</comment>
<protein>
    <recommendedName>
        <fullName evidence="3">Pentapeptide repeat-containing protein</fullName>
    </recommendedName>
</protein>
<gene>
    <name evidence="1" type="ORF">GCM10009733_053700</name>
</gene>
<dbReference type="Gene3D" id="2.160.20.80">
    <property type="entry name" value="E3 ubiquitin-protein ligase SopA"/>
    <property type="match status" value="1"/>
</dbReference>
<dbReference type="SUPFAM" id="SSF141571">
    <property type="entry name" value="Pentapeptide repeat-like"/>
    <property type="match status" value="1"/>
</dbReference>
<name>A0ABN2FJH5_9ACTN</name>
<reference evidence="1 2" key="1">
    <citation type="journal article" date="2019" name="Int. J. Syst. Evol. Microbiol.">
        <title>The Global Catalogue of Microorganisms (GCM) 10K type strain sequencing project: providing services to taxonomists for standard genome sequencing and annotation.</title>
        <authorList>
            <consortium name="The Broad Institute Genomics Platform"/>
            <consortium name="The Broad Institute Genome Sequencing Center for Infectious Disease"/>
            <person name="Wu L."/>
            <person name="Ma J."/>
        </authorList>
    </citation>
    <scope>NUCLEOTIDE SEQUENCE [LARGE SCALE GENOMIC DNA]</scope>
    <source>
        <strain evidence="1 2">JCM 13929</strain>
    </source>
</reference>
<dbReference type="RefSeq" id="WP_346109078.1">
    <property type="nucleotide sequence ID" value="NZ_BAAAMU010000042.1"/>
</dbReference>
<evidence type="ECO:0000313" key="2">
    <source>
        <dbReference type="Proteomes" id="UP001500064"/>
    </source>
</evidence>
<keyword evidence="2" id="KW-1185">Reference proteome</keyword>
<dbReference type="Proteomes" id="UP001500064">
    <property type="component" value="Unassembled WGS sequence"/>
</dbReference>
<accession>A0ABN2FJH5</accession>
<proteinExistence type="predicted"/>
<evidence type="ECO:0008006" key="3">
    <source>
        <dbReference type="Google" id="ProtNLM"/>
    </source>
</evidence>
<sequence>MSRWRGRPAGCWRTRSVRQAWRLAGESAPLSAGERAQLTVAERGAPKALADLPYVRPGADVRAAVNTASAIAANRVGNIVVIPDLSEVRFPRTDLSGFYPIGMDLSGADLRGADLTKADLTKADLTGTFLTGADLAGRVGALGVRK</sequence>
<dbReference type="EMBL" id="BAAAMU010000042">
    <property type="protein sequence ID" value="GAA1649951.1"/>
    <property type="molecule type" value="Genomic_DNA"/>
</dbReference>
<dbReference type="InterPro" id="IPR001646">
    <property type="entry name" value="5peptide_repeat"/>
</dbReference>
<organism evidence="1 2">
    <name type="scientific">Nonomuraea maheshkhaliensis</name>
    <dbReference type="NCBI Taxonomy" id="419590"/>
    <lineage>
        <taxon>Bacteria</taxon>
        <taxon>Bacillati</taxon>
        <taxon>Actinomycetota</taxon>
        <taxon>Actinomycetes</taxon>
        <taxon>Streptosporangiales</taxon>
        <taxon>Streptosporangiaceae</taxon>
        <taxon>Nonomuraea</taxon>
    </lineage>
</organism>
<dbReference type="Pfam" id="PF00805">
    <property type="entry name" value="Pentapeptide"/>
    <property type="match status" value="1"/>
</dbReference>
<evidence type="ECO:0000313" key="1">
    <source>
        <dbReference type="EMBL" id="GAA1649951.1"/>
    </source>
</evidence>